<gene>
    <name evidence="1" type="ORF">XmelCFBP4644_03880</name>
</gene>
<evidence type="ECO:0000313" key="1">
    <source>
        <dbReference type="EMBL" id="PPU75034.1"/>
    </source>
</evidence>
<dbReference type="AlphaFoldDB" id="A0A2S7DML5"/>
<accession>A0A2S7DML5</accession>
<dbReference type="EMBL" id="MDEH01000001">
    <property type="protein sequence ID" value="PPU75034.1"/>
    <property type="molecule type" value="Genomic_DNA"/>
</dbReference>
<evidence type="ECO:0000313" key="2">
    <source>
        <dbReference type="Proteomes" id="UP000239865"/>
    </source>
</evidence>
<sequence length="69" mass="7533">MSFDTQELLAPEARQIAQYVDLTLECSQVTWLSLIARFATTDKAMRALAFANGDAAVAAVDALSTQVRR</sequence>
<organism evidence="1 2">
    <name type="scientific">Xanthomonas melonis</name>
    <dbReference type="NCBI Taxonomy" id="56456"/>
    <lineage>
        <taxon>Bacteria</taxon>
        <taxon>Pseudomonadati</taxon>
        <taxon>Pseudomonadota</taxon>
        <taxon>Gammaproteobacteria</taxon>
        <taxon>Lysobacterales</taxon>
        <taxon>Lysobacteraceae</taxon>
        <taxon>Xanthomonas</taxon>
    </lineage>
</organism>
<reference evidence="1 2" key="1">
    <citation type="submission" date="2016-08" db="EMBL/GenBank/DDBJ databases">
        <authorList>
            <person name="Seilhamer J.J."/>
        </authorList>
    </citation>
    <scope>NUCLEOTIDE SEQUENCE [LARGE SCALE GENOMIC DNA]</scope>
    <source>
        <strain evidence="1 2">CFBP4644</strain>
    </source>
</reference>
<protein>
    <submittedName>
        <fullName evidence="1">Uncharacterized protein</fullName>
    </submittedName>
</protein>
<name>A0A2S7DML5_9XANT</name>
<proteinExistence type="predicted"/>
<dbReference type="Proteomes" id="UP000239865">
    <property type="component" value="Unassembled WGS sequence"/>
</dbReference>
<dbReference type="RefSeq" id="WP_104585340.1">
    <property type="nucleotide sequence ID" value="NZ_JAJGQH010000013.1"/>
</dbReference>
<comment type="caution">
    <text evidence="1">The sequence shown here is derived from an EMBL/GenBank/DDBJ whole genome shotgun (WGS) entry which is preliminary data.</text>
</comment>